<reference evidence="3" key="1">
    <citation type="submission" date="2021-04" db="EMBL/GenBank/DDBJ databases">
        <authorList>
            <person name="Tunstrom K."/>
        </authorList>
    </citation>
    <scope>NUCLEOTIDE SEQUENCE</scope>
</reference>
<keyword evidence="4" id="KW-1185">Reference proteome</keyword>
<proteinExistence type="predicted"/>
<feature type="region of interest" description="Disordered" evidence="1">
    <location>
        <begin position="201"/>
        <end position="444"/>
    </location>
</feature>
<dbReference type="OrthoDB" id="6931826at2759"/>
<feature type="chain" id="PRO_5035875054" evidence="2">
    <location>
        <begin position="24"/>
        <end position="444"/>
    </location>
</feature>
<evidence type="ECO:0000256" key="1">
    <source>
        <dbReference type="SAM" id="MobiDB-lite"/>
    </source>
</evidence>
<dbReference type="EMBL" id="CAJQZP010001288">
    <property type="protein sequence ID" value="CAG5036385.1"/>
    <property type="molecule type" value="Genomic_DNA"/>
</dbReference>
<feature type="compositionally biased region" description="Basic and acidic residues" evidence="1">
    <location>
        <begin position="279"/>
        <end position="315"/>
    </location>
</feature>
<dbReference type="AlphaFoldDB" id="A0A8S3XPL0"/>
<feature type="compositionally biased region" description="Basic and acidic residues" evidence="1">
    <location>
        <begin position="415"/>
        <end position="427"/>
    </location>
</feature>
<keyword evidence="2" id="KW-0732">Signal</keyword>
<organism evidence="3 4">
    <name type="scientific">Parnassius apollo</name>
    <name type="common">Apollo butterfly</name>
    <name type="synonym">Papilio apollo</name>
    <dbReference type="NCBI Taxonomy" id="110799"/>
    <lineage>
        <taxon>Eukaryota</taxon>
        <taxon>Metazoa</taxon>
        <taxon>Ecdysozoa</taxon>
        <taxon>Arthropoda</taxon>
        <taxon>Hexapoda</taxon>
        <taxon>Insecta</taxon>
        <taxon>Pterygota</taxon>
        <taxon>Neoptera</taxon>
        <taxon>Endopterygota</taxon>
        <taxon>Lepidoptera</taxon>
        <taxon>Glossata</taxon>
        <taxon>Ditrysia</taxon>
        <taxon>Papilionoidea</taxon>
        <taxon>Papilionidae</taxon>
        <taxon>Parnassiinae</taxon>
        <taxon>Parnassini</taxon>
        <taxon>Parnassius</taxon>
        <taxon>Parnassius</taxon>
    </lineage>
</organism>
<comment type="caution">
    <text evidence="3">The sequence shown here is derived from an EMBL/GenBank/DDBJ whole genome shotgun (WGS) entry which is preliminary data.</text>
</comment>
<dbReference type="Proteomes" id="UP000691718">
    <property type="component" value="Unassembled WGS sequence"/>
</dbReference>
<evidence type="ECO:0000313" key="3">
    <source>
        <dbReference type="EMBL" id="CAG5036385.1"/>
    </source>
</evidence>
<gene>
    <name evidence="3" type="ORF">PAPOLLO_LOCUS20810</name>
</gene>
<sequence>MGCYQVALFVALALILQRHQLLADNCNNRKTFIQIRVPQRTVFSFRYPKEINTVQLVPFPNNPSRSECIKCQGTTCNKCTYTKSAKHSSTTNVRKTNIIIDIRGTRKINDTTSETTSKNYNNTSETVDGTIVGIYDKTWAASKSGATANTGEKGNSSAAIAAGSTLSQSDILAALNEEEINKSNGEQSHVEDIFVISEDGSAANASSSSIATKGDSANDGKEASGTQPSNGMKPGEPKQDSSDNVPAVSPSPPDVPNYPSSGGNPALKQPSAGKNINKNPKDESSKDKPNGLSDSKKPESDSAKNKPDSTADDKNTPAQNGAATAAHPENPASPDTISPISDSVKNNPDSIADDKNTPAQNGAATVAHPENPASPDTINSIADDKNTPAQNEAAAVAHPENPASPDTISPVSDSVKNKPDSIADDKNTPAQNGAATAAHPENPA</sequence>
<feature type="compositionally biased region" description="Low complexity" evidence="1">
    <location>
        <begin position="201"/>
        <end position="211"/>
    </location>
</feature>
<accession>A0A8S3XPL0</accession>
<name>A0A8S3XPL0_PARAO</name>
<feature type="compositionally biased region" description="Polar residues" evidence="1">
    <location>
        <begin position="404"/>
        <end position="414"/>
    </location>
</feature>
<feature type="compositionally biased region" description="Polar residues" evidence="1">
    <location>
        <begin position="333"/>
        <end position="349"/>
    </location>
</feature>
<evidence type="ECO:0000256" key="2">
    <source>
        <dbReference type="SAM" id="SignalP"/>
    </source>
</evidence>
<evidence type="ECO:0000313" key="4">
    <source>
        <dbReference type="Proteomes" id="UP000691718"/>
    </source>
</evidence>
<feature type="signal peptide" evidence="2">
    <location>
        <begin position="1"/>
        <end position="23"/>
    </location>
</feature>
<protein>
    <submittedName>
        <fullName evidence="3">(apollo) hypothetical protein</fullName>
    </submittedName>
</protein>